<dbReference type="CDD" id="cd06261">
    <property type="entry name" value="TM_PBP2"/>
    <property type="match status" value="1"/>
</dbReference>
<reference evidence="12 13" key="1">
    <citation type="journal article" date="2017" name="BMC Genomics">
        <title>Comparative genomic and phylogenomic analyses of the Bifidobacteriaceae family.</title>
        <authorList>
            <person name="Lugli G.A."/>
            <person name="Milani C."/>
            <person name="Turroni F."/>
            <person name="Duranti S."/>
            <person name="Mancabelli L."/>
            <person name="Mangifesta M."/>
            <person name="Ferrario C."/>
            <person name="Modesto M."/>
            <person name="Mattarelli P."/>
            <person name="Jiri K."/>
            <person name="van Sinderen D."/>
            <person name="Ventura M."/>
        </authorList>
    </citation>
    <scope>NUCLEOTIDE SEQUENCE [LARGE SCALE GENOMIC DNA]</scope>
    <source>
        <strain evidence="12 13">DSM 24744</strain>
    </source>
</reference>
<evidence type="ECO:0000256" key="8">
    <source>
        <dbReference type="ARBA" id="ARBA00023136"/>
    </source>
</evidence>
<dbReference type="GO" id="GO:0005886">
    <property type="term" value="C:plasma membrane"/>
    <property type="evidence" value="ECO:0007669"/>
    <property type="project" value="UniProtKB-SubCell"/>
</dbReference>
<dbReference type="NCBIfam" id="TIGR02138">
    <property type="entry name" value="phosphate_pstC"/>
    <property type="match status" value="1"/>
</dbReference>
<dbReference type="EMBL" id="MWWQ01000018">
    <property type="protein sequence ID" value="OZG49015.1"/>
    <property type="molecule type" value="Genomic_DNA"/>
</dbReference>
<feature type="transmembrane region" description="Helical" evidence="9">
    <location>
        <begin position="183"/>
        <end position="201"/>
    </location>
</feature>
<evidence type="ECO:0000256" key="3">
    <source>
        <dbReference type="ARBA" id="ARBA00022448"/>
    </source>
</evidence>
<dbReference type="InterPro" id="IPR035906">
    <property type="entry name" value="MetI-like_sf"/>
</dbReference>
<evidence type="ECO:0000256" key="10">
    <source>
        <dbReference type="RuleBase" id="RU363054"/>
    </source>
</evidence>
<keyword evidence="13" id="KW-1185">Reference proteome</keyword>
<dbReference type="PROSITE" id="PS50928">
    <property type="entry name" value="ABC_TM1"/>
    <property type="match status" value="1"/>
</dbReference>
<dbReference type="InterPro" id="IPR051124">
    <property type="entry name" value="Phosphate_Transport_Permease"/>
</dbReference>
<evidence type="ECO:0000256" key="9">
    <source>
        <dbReference type="RuleBase" id="RU363032"/>
    </source>
</evidence>
<dbReference type="SUPFAM" id="SSF161098">
    <property type="entry name" value="MetI-like"/>
    <property type="match status" value="1"/>
</dbReference>
<keyword evidence="5 10" id="KW-0592">Phosphate transport</keyword>
<sequence length="327" mass="34716">MSSNTATTASGAPRRGHGDHGADKVFRCVATGAGVLILAVLAAVAVFLLIEASPVFTGDHAKVQGTIESFTGNKAHNFWQYVVPLIFGTVLVSALALVVAFFVAIGIALFISQYAPKKLATALNYVIDLLAAIPSVIYGLWGGLVLVPHIYGFWSWVNKYLGWIPLFASDPASGSISNPPRTIATVSLVLAVMILPIITSMSRDVFVRAPRLQQEAALALGATKWEMIKLAVLPFGRSGVVSASMLGLGRALGETMAVLMILSPGRTFSWHLLLAAQHQTIAANIAAQFAESDNMGVSVLIASGLVLFIITFVVNFVARKLTDKEVK</sequence>
<evidence type="ECO:0000256" key="4">
    <source>
        <dbReference type="ARBA" id="ARBA00022475"/>
    </source>
</evidence>
<proteinExistence type="inferred from homology"/>
<keyword evidence="7 9" id="KW-1133">Transmembrane helix</keyword>
<evidence type="ECO:0000313" key="12">
    <source>
        <dbReference type="EMBL" id="OZG49015.1"/>
    </source>
</evidence>
<dbReference type="GO" id="GO:0005315">
    <property type="term" value="F:phosphate transmembrane transporter activity"/>
    <property type="evidence" value="ECO:0007669"/>
    <property type="project" value="InterPro"/>
</dbReference>
<comment type="subcellular location">
    <subcellularLocation>
        <location evidence="1 9">Cell membrane</location>
        <topology evidence="1 9">Multi-pass membrane protein</topology>
    </subcellularLocation>
</comment>
<evidence type="ECO:0000256" key="5">
    <source>
        <dbReference type="ARBA" id="ARBA00022592"/>
    </source>
</evidence>
<dbReference type="PANTHER" id="PTHR30425">
    <property type="entry name" value="PHOSPHATE TRANSPORT SYSTEM PERMEASE PROTEIN PST"/>
    <property type="match status" value="1"/>
</dbReference>
<feature type="domain" description="ABC transmembrane type-1" evidence="11">
    <location>
        <begin position="86"/>
        <end position="318"/>
    </location>
</feature>
<name>A0A261EQ91_9BIFI</name>
<organism evidence="12 13">
    <name type="scientific">Pseudoscardovia suis</name>
    <dbReference type="NCBI Taxonomy" id="987063"/>
    <lineage>
        <taxon>Bacteria</taxon>
        <taxon>Bacillati</taxon>
        <taxon>Actinomycetota</taxon>
        <taxon>Actinomycetes</taxon>
        <taxon>Bifidobacteriales</taxon>
        <taxon>Bifidobacteriaceae</taxon>
        <taxon>Pseudoscardovia</taxon>
    </lineage>
</organism>
<dbReference type="PANTHER" id="PTHR30425:SF1">
    <property type="entry name" value="PHOSPHATE TRANSPORT SYSTEM PERMEASE PROTEIN PSTC"/>
    <property type="match status" value="1"/>
</dbReference>
<feature type="transmembrane region" description="Helical" evidence="9">
    <location>
        <begin position="123"/>
        <end position="151"/>
    </location>
</feature>
<keyword evidence="4 10" id="KW-1003">Cell membrane</keyword>
<evidence type="ECO:0000256" key="6">
    <source>
        <dbReference type="ARBA" id="ARBA00022692"/>
    </source>
</evidence>
<dbReference type="Proteomes" id="UP000216454">
    <property type="component" value="Unassembled WGS sequence"/>
</dbReference>
<evidence type="ECO:0000256" key="7">
    <source>
        <dbReference type="ARBA" id="ARBA00022989"/>
    </source>
</evidence>
<evidence type="ECO:0000259" key="11">
    <source>
        <dbReference type="PROSITE" id="PS50928"/>
    </source>
</evidence>
<keyword evidence="8 9" id="KW-0472">Membrane</keyword>
<dbReference type="Gene3D" id="1.10.3720.10">
    <property type="entry name" value="MetI-like"/>
    <property type="match status" value="1"/>
</dbReference>
<comment type="function">
    <text evidence="10">Part of the binding-protein-dependent transport system for phosphate; probably responsible for the translocation of the substrate across the membrane.</text>
</comment>
<dbReference type="Pfam" id="PF00528">
    <property type="entry name" value="BPD_transp_1"/>
    <property type="match status" value="1"/>
</dbReference>
<evidence type="ECO:0000256" key="1">
    <source>
        <dbReference type="ARBA" id="ARBA00004651"/>
    </source>
</evidence>
<feature type="transmembrane region" description="Helical" evidence="9">
    <location>
        <begin position="78"/>
        <end position="111"/>
    </location>
</feature>
<dbReference type="InterPro" id="IPR011864">
    <property type="entry name" value="Phosphate_PstC"/>
</dbReference>
<feature type="transmembrane region" description="Helical" evidence="9">
    <location>
        <begin position="296"/>
        <end position="318"/>
    </location>
</feature>
<comment type="caution">
    <text evidence="12">The sequence shown here is derived from an EMBL/GenBank/DDBJ whole genome shotgun (WGS) entry which is preliminary data.</text>
</comment>
<accession>A0A261EQ91</accession>
<feature type="transmembrane region" description="Helical" evidence="9">
    <location>
        <begin position="25"/>
        <end position="50"/>
    </location>
</feature>
<keyword evidence="3 9" id="KW-0813">Transport</keyword>
<gene>
    <name evidence="12" type="ORF">PSSU_1631</name>
</gene>
<keyword evidence="6 9" id="KW-0812">Transmembrane</keyword>
<protein>
    <recommendedName>
        <fullName evidence="10">Phosphate transport system permease protein</fullName>
    </recommendedName>
</protein>
<evidence type="ECO:0000313" key="13">
    <source>
        <dbReference type="Proteomes" id="UP000216454"/>
    </source>
</evidence>
<dbReference type="InterPro" id="IPR000515">
    <property type="entry name" value="MetI-like"/>
</dbReference>
<dbReference type="GO" id="GO:0006817">
    <property type="term" value="P:phosphate ion transport"/>
    <property type="evidence" value="ECO:0007669"/>
    <property type="project" value="UniProtKB-KW"/>
</dbReference>
<dbReference type="RefSeq" id="WP_094691941.1">
    <property type="nucleotide sequence ID" value="NZ_MWWQ01000018.1"/>
</dbReference>
<comment type="caution">
    <text evidence="10">Lacks conserved residue(s) required for the propagation of feature annotation.</text>
</comment>
<evidence type="ECO:0000256" key="2">
    <source>
        <dbReference type="ARBA" id="ARBA00007069"/>
    </source>
</evidence>
<dbReference type="OrthoDB" id="9785113at2"/>
<dbReference type="AlphaFoldDB" id="A0A261EQ91"/>
<comment type="similarity">
    <text evidence="2 10">Belongs to the binding-protein-dependent transport system permease family. CysTW subfamily.</text>
</comment>